<accession>A0A8J6NX46</accession>
<sequence length="237" mass="27475">MDLDSAKLPVHVAIIMDGNGRWARKRFLNRIKGHEKGAETVRNIVRACREIGIRHLTLYAFSTENWERPKSEIAALMTLLKQFLKSEQKELMDSHIRLNAIGQLERLPQDVQRTLDDIMGLTKENHKMCLNLALSYGGRAEIVKMVKDIAIKAKDGAIDPDSITAELIAEHLYTREIPDPDLLIRTSGEMRISNFLLWQIAYTEIYVTDTLWPDFGKDEFIRILQDYQHRERRYGKI</sequence>
<feature type="binding site" evidence="2">
    <location>
        <position position="66"/>
    </location>
    <ligand>
        <name>substrate</name>
    </ligand>
</feature>
<feature type="binding site" evidence="2">
    <location>
        <position position="22"/>
    </location>
    <ligand>
        <name>substrate</name>
    </ligand>
</feature>
<feature type="binding site" evidence="2">
    <location>
        <position position="68"/>
    </location>
    <ligand>
        <name>substrate</name>
    </ligand>
</feature>
<keyword evidence="2" id="KW-0460">Magnesium</keyword>
<keyword evidence="2" id="KW-0479">Metal-binding</keyword>
<dbReference type="SUPFAM" id="SSF64005">
    <property type="entry name" value="Undecaprenyl diphosphate synthase"/>
    <property type="match status" value="1"/>
</dbReference>
<reference evidence="3 4" key="1">
    <citation type="submission" date="2020-08" db="EMBL/GenBank/DDBJ databases">
        <title>Bridging the membrane lipid divide: bacteria of the FCB group superphylum have the potential to synthesize archaeal ether lipids.</title>
        <authorList>
            <person name="Villanueva L."/>
            <person name="Von Meijenfeldt F.A.B."/>
            <person name="Westbye A.B."/>
            <person name="Yadav S."/>
            <person name="Hopmans E.C."/>
            <person name="Dutilh B.E."/>
            <person name="Sinninghe Damste J.S."/>
        </authorList>
    </citation>
    <scope>NUCLEOTIDE SEQUENCE [LARGE SCALE GENOMIC DNA]</scope>
    <source>
        <strain evidence="3">NIOZ-UU30</strain>
    </source>
</reference>
<organism evidence="3 4">
    <name type="scientific">Candidatus Desulfatibia profunda</name>
    <dbReference type="NCBI Taxonomy" id="2841695"/>
    <lineage>
        <taxon>Bacteria</taxon>
        <taxon>Pseudomonadati</taxon>
        <taxon>Thermodesulfobacteriota</taxon>
        <taxon>Desulfobacteria</taxon>
        <taxon>Desulfobacterales</taxon>
        <taxon>Desulfobacterales incertae sedis</taxon>
        <taxon>Candidatus Desulfatibia</taxon>
    </lineage>
</organism>
<proteinExistence type="inferred from homology"/>
<dbReference type="InterPro" id="IPR018520">
    <property type="entry name" value="UPP_synth-like_CS"/>
</dbReference>
<feature type="binding site" evidence="2">
    <location>
        <begin position="191"/>
        <end position="193"/>
    </location>
    <ligand>
        <name>substrate</name>
    </ligand>
</feature>
<protein>
    <recommendedName>
        <fullName evidence="2">Isoprenyl transferase</fullName>
        <ecNumber evidence="2">2.5.1.-</ecNumber>
    </recommendedName>
</protein>
<feature type="binding site" evidence="2">
    <location>
        <begin position="62"/>
        <end position="64"/>
    </location>
    <ligand>
        <name>substrate</name>
    </ligand>
</feature>
<comment type="similarity">
    <text evidence="2">Belongs to the UPP synthase family.</text>
</comment>
<keyword evidence="1 2" id="KW-0808">Transferase</keyword>
<dbReference type="PANTHER" id="PTHR10291:SF0">
    <property type="entry name" value="DEHYDRODOLICHYL DIPHOSPHATE SYNTHASE 2"/>
    <property type="match status" value="1"/>
</dbReference>
<dbReference type="EMBL" id="JACNJH010000139">
    <property type="protein sequence ID" value="MBC8361593.1"/>
    <property type="molecule type" value="Genomic_DNA"/>
</dbReference>
<evidence type="ECO:0000313" key="3">
    <source>
        <dbReference type="EMBL" id="MBC8361593.1"/>
    </source>
</evidence>
<dbReference type="GO" id="GO:0045547">
    <property type="term" value="F:ditrans,polycis-polyprenyl diphosphate synthase [(2E,6E)-farnesyl diphosphate specific] activity"/>
    <property type="evidence" value="ECO:0007669"/>
    <property type="project" value="TreeGrafter"/>
</dbReference>
<dbReference type="GO" id="GO:0000287">
    <property type="term" value="F:magnesium ion binding"/>
    <property type="evidence" value="ECO:0007669"/>
    <property type="project" value="UniProtKB-UniRule"/>
</dbReference>
<feature type="binding site" evidence="2">
    <location>
        <position position="204"/>
    </location>
    <ligand>
        <name>Mg(2+)</name>
        <dbReference type="ChEBI" id="CHEBI:18420"/>
    </ligand>
</feature>
<gene>
    <name evidence="3" type="ORF">H8E23_09360</name>
</gene>
<feature type="binding site" evidence="2">
    <location>
        <position position="30"/>
    </location>
    <ligand>
        <name>substrate</name>
    </ligand>
</feature>
<evidence type="ECO:0000256" key="2">
    <source>
        <dbReference type="HAMAP-Rule" id="MF_01139"/>
    </source>
</evidence>
<dbReference type="Pfam" id="PF01255">
    <property type="entry name" value="Prenyltransf"/>
    <property type="match status" value="1"/>
</dbReference>
<feature type="active site" evidence="2">
    <location>
        <position position="17"/>
    </location>
</feature>
<feature type="binding site" evidence="2">
    <location>
        <position position="185"/>
    </location>
    <ligand>
        <name>substrate</name>
    </ligand>
</feature>
<comment type="cofactor">
    <cofactor evidence="2">
        <name>Mg(2+)</name>
        <dbReference type="ChEBI" id="CHEBI:18420"/>
    </cofactor>
    <text evidence="2">Binds 2 magnesium ions per subunit.</text>
</comment>
<comment type="function">
    <text evidence="2">Catalyzes the condensation of isopentenyl diphosphate (IPP) with allylic pyrophosphates generating different type of terpenoids.</text>
</comment>
<dbReference type="FunFam" id="3.40.1180.10:FF:000001">
    <property type="entry name" value="(2E,6E)-farnesyl-diphosphate-specific ditrans,polycis-undecaprenyl-diphosphate synthase"/>
    <property type="match status" value="1"/>
</dbReference>
<dbReference type="EC" id="2.5.1.-" evidence="2"/>
<comment type="caution">
    <text evidence="3">The sequence shown here is derived from an EMBL/GenBank/DDBJ whole genome shotgun (WGS) entry which is preliminary data.</text>
</comment>
<dbReference type="CDD" id="cd00475">
    <property type="entry name" value="Cis_IPPS"/>
    <property type="match status" value="1"/>
</dbReference>
<comment type="subunit">
    <text evidence="2">Homodimer.</text>
</comment>
<dbReference type="GO" id="GO:0016094">
    <property type="term" value="P:polyprenol biosynthetic process"/>
    <property type="evidence" value="ECO:0007669"/>
    <property type="project" value="TreeGrafter"/>
</dbReference>
<dbReference type="InterPro" id="IPR036424">
    <property type="entry name" value="UPP_synth-like_sf"/>
</dbReference>
<dbReference type="HAMAP" id="MF_01139">
    <property type="entry name" value="ISPT"/>
    <property type="match status" value="1"/>
</dbReference>
<dbReference type="Gene3D" id="3.40.1180.10">
    <property type="entry name" value="Decaprenyl diphosphate synthase-like"/>
    <property type="match status" value="1"/>
</dbReference>
<dbReference type="PROSITE" id="PS01066">
    <property type="entry name" value="UPP_SYNTHASE"/>
    <property type="match status" value="1"/>
</dbReference>
<feature type="binding site" evidence="2">
    <location>
        <position position="17"/>
    </location>
    <ligand>
        <name>Mg(2+)</name>
        <dbReference type="ChEBI" id="CHEBI:18420"/>
    </ligand>
</feature>
<dbReference type="NCBIfam" id="NF011405">
    <property type="entry name" value="PRK14830.1"/>
    <property type="match status" value="1"/>
</dbReference>
<evidence type="ECO:0000313" key="4">
    <source>
        <dbReference type="Proteomes" id="UP000603434"/>
    </source>
</evidence>
<dbReference type="Proteomes" id="UP000603434">
    <property type="component" value="Unassembled WGS sequence"/>
</dbReference>
<dbReference type="NCBIfam" id="TIGR00055">
    <property type="entry name" value="uppS"/>
    <property type="match status" value="1"/>
</dbReference>
<feature type="binding site" evidence="2">
    <location>
        <position position="34"/>
    </location>
    <ligand>
        <name>substrate</name>
    </ligand>
</feature>
<name>A0A8J6NX46_9BACT</name>
<evidence type="ECO:0000256" key="1">
    <source>
        <dbReference type="ARBA" id="ARBA00022679"/>
    </source>
</evidence>
<feature type="active site" description="Proton acceptor" evidence="2">
    <location>
        <position position="65"/>
    </location>
</feature>
<dbReference type="InterPro" id="IPR001441">
    <property type="entry name" value="UPP_synth-like"/>
</dbReference>
<feature type="binding site" evidence="2">
    <location>
        <begin position="18"/>
        <end position="21"/>
    </location>
    <ligand>
        <name>substrate</name>
    </ligand>
</feature>
<dbReference type="PANTHER" id="PTHR10291">
    <property type="entry name" value="DEHYDRODOLICHYL DIPHOSPHATE SYNTHASE FAMILY MEMBER"/>
    <property type="match status" value="1"/>
</dbReference>
<dbReference type="AlphaFoldDB" id="A0A8J6NX46"/>